<name>A0A427XH23_9TREE</name>
<feature type="transmembrane region" description="Helical" evidence="6">
    <location>
        <begin position="422"/>
        <end position="442"/>
    </location>
</feature>
<feature type="transmembrane region" description="Helical" evidence="6">
    <location>
        <begin position="309"/>
        <end position="328"/>
    </location>
</feature>
<dbReference type="OrthoDB" id="40134at2759"/>
<evidence type="ECO:0000256" key="6">
    <source>
        <dbReference type="SAM" id="Phobius"/>
    </source>
</evidence>
<evidence type="ECO:0000256" key="1">
    <source>
        <dbReference type="ARBA" id="ARBA00004141"/>
    </source>
</evidence>
<dbReference type="Pfam" id="PF01490">
    <property type="entry name" value="Aa_trans"/>
    <property type="match status" value="1"/>
</dbReference>
<dbReference type="RefSeq" id="XP_028473338.1">
    <property type="nucleotide sequence ID" value="XM_028618382.1"/>
</dbReference>
<reference evidence="8 9" key="1">
    <citation type="submission" date="2018-11" db="EMBL/GenBank/DDBJ databases">
        <title>Genome sequence of Apiotrichum porosum DSM 27194.</title>
        <authorList>
            <person name="Aliyu H."/>
            <person name="Gorte O."/>
            <person name="Ochsenreither K."/>
        </authorList>
    </citation>
    <scope>NUCLEOTIDE SEQUENCE [LARGE SCALE GENOMIC DNA]</scope>
    <source>
        <strain evidence="8 9">DSM 27194</strain>
    </source>
</reference>
<keyword evidence="3 6" id="KW-0812">Transmembrane</keyword>
<feature type="domain" description="Amino acid transporter transmembrane" evidence="7">
    <location>
        <begin position="55"/>
        <end position="442"/>
    </location>
</feature>
<dbReference type="GO" id="GO:0016020">
    <property type="term" value="C:membrane"/>
    <property type="evidence" value="ECO:0007669"/>
    <property type="project" value="UniProtKB-SubCell"/>
</dbReference>
<evidence type="ECO:0000256" key="2">
    <source>
        <dbReference type="ARBA" id="ARBA00008066"/>
    </source>
</evidence>
<feature type="transmembrane region" description="Helical" evidence="6">
    <location>
        <begin position="151"/>
        <end position="173"/>
    </location>
</feature>
<comment type="caution">
    <text evidence="8">The sequence shown here is derived from an EMBL/GenBank/DDBJ whole genome shotgun (WGS) entry which is preliminary data.</text>
</comment>
<dbReference type="EMBL" id="RSCE01000013">
    <property type="protein sequence ID" value="RSH78191.1"/>
    <property type="molecule type" value="Genomic_DNA"/>
</dbReference>
<dbReference type="AlphaFoldDB" id="A0A427XH23"/>
<dbReference type="GeneID" id="39587194"/>
<evidence type="ECO:0000256" key="3">
    <source>
        <dbReference type="ARBA" id="ARBA00022692"/>
    </source>
</evidence>
<dbReference type="PANTHER" id="PTHR22950">
    <property type="entry name" value="AMINO ACID TRANSPORTER"/>
    <property type="match status" value="1"/>
</dbReference>
<dbReference type="GO" id="GO:0015179">
    <property type="term" value="F:L-amino acid transmembrane transporter activity"/>
    <property type="evidence" value="ECO:0007669"/>
    <property type="project" value="TreeGrafter"/>
</dbReference>
<feature type="transmembrane region" description="Helical" evidence="6">
    <location>
        <begin position="349"/>
        <end position="369"/>
    </location>
</feature>
<feature type="transmembrane region" description="Helical" evidence="6">
    <location>
        <begin position="267"/>
        <end position="289"/>
    </location>
</feature>
<feature type="transmembrane region" description="Helical" evidence="6">
    <location>
        <begin position="81"/>
        <end position="98"/>
    </location>
</feature>
<dbReference type="PANTHER" id="PTHR22950:SF683">
    <property type="entry name" value="AMINO ACID TRANSPORTER (EUROFUNG)"/>
    <property type="match status" value="1"/>
</dbReference>
<evidence type="ECO:0000259" key="7">
    <source>
        <dbReference type="Pfam" id="PF01490"/>
    </source>
</evidence>
<keyword evidence="4 6" id="KW-1133">Transmembrane helix</keyword>
<feature type="transmembrane region" description="Helical" evidence="6">
    <location>
        <begin position="233"/>
        <end position="255"/>
    </location>
</feature>
<feature type="transmembrane region" description="Helical" evidence="6">
    <location>
        <begin position="124"/>
        <end position="145"/>
    </location>
</feature>
<keyword evidence="9" id="KW-1185">Reference proteome</keyword>
<evidence type="ECO:0000256" key="4">
    <source>
        <dbReference type="ARBA" id="ARBA00022989"/>
    </source>
</evidence>
<proteinExistence type="inferred from homology"/>
<comment type="similarity">
    <text evidence="2">Belongs to the amino acid/polyamine transporter 2 family.</text>
</comment>
<protein>
    <recommendedName>
        <fullName evidence="7">Amino acid transporter transmembrane domain-containing protein</fullName>
    </recommendedName>
</protein>
<evidence type="ECO:0000256" key="5">
    <source>
        <dbReference type="ARBA" id="ARBA00023136"/>
    </source>
</evidence>
<evidence type="ECO:0000313" key="8">
    <source>
        <dbReference type="EMBL" id="RSH78191.1"/>
    </source>
</evidence>
<gene>
    <name evidence="8" type="ORF">EHS24_002651</name>
</gene>
<organism evidence="8 9">
    <name type="scientific">Apiotrichum porosum</name>
    <dbReference type="NCBI Taxonomy" id="105984"/>
    <lineage>
        <taxon>Eukaryota</taxon>
        <taxon>Fungi</taxon>
        <taxon>Dikarya</taxon>
        <taxon>Basidiomycota</taxon>
        <taxon>Agaricomycotina</taxon>
        <taxon>Tremellomycetes</taxon>
        <taxon>Trichosporonales</taxon>
        <taxon>Trichosporonaceae</taxon>
        <taxon>Apiotrichum</taxon>
    </lineage>
</organism>
<sequence length="465" mass="49266">MSSIDVHPLSAYDNEKDSEKAMGHETNVAVVAVAALHDPVFGDLEANGPNYRDVGWLGTAVLMVKATIGLGVLGIPYSLQTLGFVPGILALIAVEIIVTSSENHPEVYTMGDAGSVMFGRAGEIGLDVAWMLYMIFCTGMAMVSISTSLNAVSMHGTCTAVFIAVAAVVGLGFGSIRTLGKITFLGWIGVASITASIITMTVAVGIQDRPADAPKVGPWEKNAKAFGDPTFPAAMSAVSSFLLASAATPTFFGMISEMRDPRMYTRALCVAQGTTSCFYIIIGSIVYHFCGQYVAYPALGSAGPLMKKVCYGLAIPALVVTLTIYLHLPAKFVFVRLLRGSEHLSRSTPTHWITWFGCTISITIVAYIIASSIPIFSSLMGLIGASLCPFVSVLPTALMWLHDNWFGNPRERTLKVKATAAFAVFVFATGLLICGGGTYGAVMDIISSESARPWSCLDNSNSVSS</sequence>
<feature type="transmembrane region" description="Helical" evidence="6">
    <location>
        <begin position="185"/>
        <end position="206"/>
    </location>
</feature>
<feature type="transmembrane region" description="Helical" evidence="6">
    <location>
        <begin position="54"/>
        <end position="75"/>
    </location>
</feature>
<keyword evidence="5 6" id="KW-0472">Membrane</keyword>
<dbReference type="STRING" id="105984.A0A427XH23"/>
<evidence type="ECO:0000313" key="9">
    <source>
        <dbReference type="Proteomes" id="UP000279236"/>
    </source>
</evidence>
<comment type="subcellular location">
    <subcellularLocation>
        <location evidence="1">Membrane</location>
        <topology evidence="1">Multi-pass membrane protein</topology>
    </subcellularLocation>
</comment>
<dbReference type="InterPro" id="IPR013057">
    <property type="entry name" value="AA_transpt_TM"/>
</dbReference>
<feature type="transmembrane region" description="Helical" evidence="6">
    <location>
        <begin position="375"/>
        <end position="401"/>
    </location>
</feature>
<dbReference type="Proteomes" id="UP000279236">
    <property type="component" value="Unassembled WGS sequence"/>
</dbReference>
<accession>A0A427XH23</accession>